<dbReference type="EMBL" id="JAAXPC010000001">
    <property type="protein sequence ID" value="NKY00377.1"/>
    <property type="molecule type" value="Genomic_DNA"/>
</dbReference>
<keyword evidence="1" id="KW-0808">Transferase</keyword>
<dbReference type="SUPFAM" id="SSF53756">
    <property type="entry name" value="UDP-Glycosyltransferase/glycogen phosphorylase"/>
    <property type="match status" value="1"/>
</dbReference>
<evidence type="ECO:0000313" key="2">
    <source>
        <dbReference type="Proteomes" id="UP000563898"/>
    </source>
</evidence>
<evidence type="ECO:0000313" key="1">
    <source>
        <dbReference type="EMBL" id="NKY00377.1"/>
    </source>
</evidence>
<dbReference type="Gene3D" id="3.40.50.2000">
    <property type="entry name" value="Glycogen Phosphorylase B"/>
    <property type="match status" value="1"/>
</dbReference>
<proteinExistence type="predicted"/>
<reference evidence="1 2" key="1">
    <citation type="submission" date="2020-04" db="EMBL/GenBank/DDBJ databases">
        <title>MicrobeNet Type strains.</title>
        <authorList>
            <person name="Nicholson A.C."/>
        </authorList>
    </citation>
    <scope>NUCLEOTIDE SEQUENCE [LARGE SCALE GENOMIC DNA]</scope>
    <source>
        <strain evidence="1 2">ATCC BAA-14</strain>
    </source>
</reference>
<dbReference type="GO" id="GO:0016740">
    <property type="term" value="F:transferase activity"/>
    <property type="evidence" value="ECO:0007669"/>
    <property type="project" value="UniProtKB-KW"/>
</dbReference>
<dbReference type="Pfam" id="PF13692">
    <property type="entry name" value="Glyco_trans_1_4"/>
    <property type="match status" value="1"/>
</dbReference>
<comment type="caution">
    <text evidence="1">The sequence shown here is derived from an EMBL/GenBank/DDBJ whole genome shotgun (WGS) entry which is preliminary data.</text>
</comment>
<organism evidence="1 2">
    <name type="scientific">Gordonia polyisoprenivorans</name>
    <dbReference type="NCBI Taxonomy" id="84595"/>
    <lineage>
        <taxon>Bacteria</taxon>
        <taxon>Bacillati</taxon>
        <taxon>Actinomycetota</taxon>
        <taxon>Actinomycetes</taxon>
        <taxon>Mycobacteriales</taxon>
        <taxon>Gordoniaceae</taxon>
        <taxon>Gordonia</taxon>
    </lineage>
</organism>
<sequence>MAELADLRVIHVGPRAECGGVGSYSVRFAETLRGHVAEVIEVRHGSPGSDTVADLRRRRRHLTELIAASDRPTVLHAEFSGGSVESFWPTAGFVASAKLAISATVHDPPGLVWWPARTRFLQRRRLLNHGLHFPMRAVSRRVERGVFGDRILFGTSVIGAQSLRERYPDATVHVAPLTVRAMPEMPAAPGRPRAVGLFGLVYRGKGFEHVERLRDELPDDIAIRIAGRGTENLPRRDGIEILGGLAEEEMAGYFASIRALVVPYGDRSPYGTAYPSSGVVADAISHLTPIVTTGHGALRELGAEGGAVAIDEGVTAEQTPAALAGKIVEIIDDTERLAVMAASVEGMRKLREPDTVIGGYVSVWSSVLEKSSASESSPKPAGSR</sequence>
<accession>A0A846WHD1</accession>
<dbReference type="AlphaFoldDB" id="A0A846WHD1"/>
<dbReference type="Proteomes" id="UP000563898">
    <property type="component" value="Unassembled WGS sequence"/>
</dbReference>
<gene>
    <name evidence="1" type="ORF">HGA05_02110</name>
</gene>
<protein>
    <submittedName>
        <fullName evidence="1">Glycosyltransferase family 4 protein</fullName>
    </submittedName>
</protein>
<name>A0A846WHD1_9ACTN</name>
<dbReference type="RefSeq" id="WP_006372632.1">
    <property type="nucleotide sequence ID" value="NZ_JAAXPC010000001.1"/>
</dbReference>